<protein>
    <recommendedName>
        <fullName evidence="4">HTH araC/xylS-type domain-containing protein</fullName>
    </recommendedName>
</protein>
<comment type="caution">
    <text evidence="5">The sequence shown here is derived from an EMBL/GenBank/DDBJ whole genome shotgun (WGS) entry which is preliminary data.</text>
</comment>
<dbReference type="PANTHER" id="PTHR43280">
    <property type="entry name" value="ARAC-FAMILY TRANSCRIPTIONAL REGULATOR"/>
    <property type="match status" value="1"/>
</dbReference>
<accession>A0ABQ2IIZ2</accession>
<dbReference type="Pfam" id="PF12833">
    <property type="entry name" value="HTH_18"/>
    <property type="match status" value="1"/>
</dbReference>
<dbReference type="Gene3D" id="1.10.10.60">
    <property type="entry name" value="Homeodomain-like"/>
    <property type="match status" value="1"/>
</dbReference>
<sequence>MKTVSSLLTAHPFANAGSPACGASPLFRILWVSDNADADFGHLYLLSPGSHVHLPAGHQWAGYLLTFPEEMLLMTGCRHFHPFASFPAAPVVWHTAVNGSCNDTGRYVRRLIASLVRECQRPSHSADTLLPGLLKVLLVYISRFCQQPQPSEPRGADQHLFQRFMHLIGEKGSERKGIQDYARALAVRTDVLSETVRKVSGYPASHHIYEHMIRTAKQAAISSGASMKEVAYNLGFKDMAHFSKFFRNKAGMTYSDYKKAYQTI</sequence>
<name>A0ABQ2IIZ2_9BACT</name>
<keyword evidence="1" id="KW-0805">Transcription regulation</keyword>
<dbReference type="Proteomes" id="UP000632339">
    <property type="component" value="Unassembled WGS sequence"/>
</dbReference>
<dbReference type="PANTHER" id="PTHR43280:SF32">
    <property type="entry name" value="TRANSCRIPTIONAL REGULATORY PROTEIN"/>
    <property type="match status" value="1"/>
</dbReference>
<keyword evidence="3" id="KW-0804">Transcription</keyword>
<reference evidence="6" key="1">
    <citation type="journal article" date="2019" name="Int. J. Syst. Evol. Microbiol.">
        <title>The Global Catalogue of Microorganisms (GCM) 10K type strain sequencing project: providing services to taxonomists for standard genome sequencing and annotation.</title>
        <authorList>
            <consortium name="The Broad Institute Genomics Platform"/>
            <consortium name="The Broad Institute Genome Sequencing Center for Infectious Disease"/>
            <person name="Wu L."/>
            <person name="Ma J."/>
        </authorList>
    </citation>
    <scope>NUCLEOTIDE SEQUENCE [LARGE SCALE GENOMIC DNA]</scope>
    <source>
        <strain evidence="6">CGMCC 1.6375</strain>
    </source>
</reference>
<feature type="domain" description="HTH araC/xylS-type" evidence="4">
    <location>
        <begin position="162"/>
        <end position="260"/>
    </location>
</feature>
<dbReference type="SMART" id="SM00342">
    <property type="entry name" value="HTH_ARAC"/>
    <property type="match status" value="1"/>
</dbReference>
<evidence type="ECO:0000259" key="4">
    <source>
        <dbReference type="PROSITE" id="PS01124"/>
    </source>
</evidence>
<dbReference type="SUPFAM" id="SSF46689">
    <property type="entry name" value="Homeodomain-like"/>
    <property type="match status" value="1"/>
</dbReference>
<organism evidence="5 6">
    <name type="scientific">Dyadobacter beijingensis</name>
    <dbReference type="NCBI Taxonomy" id="365489"/>
    <lineage>
        <taxon>Bacteria</taxon>
        <taxon>Pseudomonadati</taxon>
        <taxon>Bacteroidota</taxon>
        <taxon>Cytophagia</taxon>
        <taxon>Cytophagales</taxon>
        <taxon>Spirosomataceae</taxon>
        <taxon>Dyadobacter</taxon>
    </lineage>
</organism>
<dbReference type="EMBL" id="BMLI01000004">
    <property type="protein sequence ID" value="GGN12154.1"/>
    <property type="molecule type" value="Genomic_DNA"/>
</dbReference>
<dbReference type="RefSeq" id="WP_019945223.1">
    <property type="nucleotide sequence ID" value="NZ_BMLI01000004.1"/>
</dbReference>
<dbReference type="InterPro" id="IPR018060">
    <property type="entry name" value="HTH_AraC"/>
</dbReference>
<gene>
    <name evidence="5" type="ORF">GCM10010967_55200</name>
</gene>
<keyword evidence="2" id="KW-0238">DNA-binding</keyword>
<evidence type="ECO:0000313" key="6">
    <source>
        <dbReference type="Proteomes" id="UP000632339"/>
    </source>
</evidence>
<evidence type="ECO:0000256" key="2">
    <source>
        <dbReference type="ARBA" id="ARBA00023125"/>
    </source>
</evidence>
<keyword evidence="6" id="KW-1185">Reference proteome</keyword>
<evidence type="ECO:0000256" key="3">
    <source>
        <dbReference type="ARBA" id="ARBA00023163"/>
    </source>
</evidence>
<dbReference type="InterPro" id="IPR009057">
    <property type="entry name" value="Homeodomain-like_sf"/>
</dbReference>
<evidence type="ECO:0000313" key="5">
    <source>
        <dbReference type="EMBL" id="GGN12154.1"/>
    </source>
</evidence>
<proteinExistence type="predicted"/>
<evidence type="ECO:0000256" key="1">
    <source>
        <dbReference type="ARBA" id="ARBA00023015"/>
    </source>
</evidence>
<dbReference type="PROSITE" id="PS01124">
    <property type="entry name" value="HTH_ARAC_FAMILY_2"/>
    <property type="match status" value="1"/>
</dbReference>